<keyword evidence="1 3" id="KW-0808">Transferase</keyword>
<evidence type="ECO:0000313" key="3">
    <source>
        <dbReference type="EMBL" id="SKA39136.1"/>
    </source>
</evidence>
<dbReference type="InterPro" id="IPR001296">
    <property type="entry name" value="Glyco_trans_1"/>
</dbReference>
<dbReference type="PANTHER" id="PTHR12526:SF627">
    <property type="entry name" value="D-RHAMNOSYLTRANSFERASE WBPZ"/>
    <property type="match status" value="1"/>
</dbReference>
<dbReference type="STRING" id="1122192.SAMN02745673_04934"/>
<dbReference type="GO" id="GO:0016757">
    <property type="term" value="F:glycosyltransferase activity"/>
    <property type="evidence" value="ECO:0007669"/>
    <property type="project" value="InterPro"/>
</dbReference>
<dbReference type="OrthoDB" id="570545at2"/>
<feature type="domain" description="Glycosyl transferase family 1" evidence="2">
    <location>
        <begin position="207"/>
        <end position="361"/>
    </location>
</feature>
<evidence type="ECO:0000259" key="2">
    <source>
        <dbReference type="Pfam" id="PF00534"/>
    </source>
</evidence>
<gene>
    <name evidence="3" type="ORF">SAMN02745673_04934</name>
</gene>
<accession>A0A1T4TFC0</accession>
<name>A0A1T4TFC0_9ACTN</name>
<dbReference type="Pfam" id="PF00534">
    <property type="entry name" value="Glycos_transf_1"/>
    <property type="match status" value="1"/>
</dbReference>
<dbReference type="EMBL" id="FUWS01000022">
    <property type="protein sequence ID" value="SKA39136.1"/>
    <property type="molecule type" value="Genomic_DNA"/>
</dbReference>
<dbReference type="SUPFAM" id="SSF53756">
    <property type="entry name" value="UDP-Glycosyltransferase/glycogen phosphorylase"/>
    <property type="match status" value="1"/>
</dbReference>
<dbReference type="AlphaFoldDB" id="A0A1T4TFC0"/>
<dbReference type="CDD" id="cd03820">
    <property type="entry name" value="GT4_AmsD-like"/>
    <property type="match status" value="1"/>
</dbReference>
<dbReference type="Gene3D" id="3.40.50.2000">
    <property type="entry name" value="Glycogen Phosphorylase B"/>
    <property type="match status" value="2"/>
</dbReference>
<dbReference type="PANTHER" id="PTHR12526">
    <property type="entry name" value="GLYCOSYLTRANSFERASE"/>
    <property type="match status" value="1"/>
</dbReference>
<proteinExistence type="predicted"/>
<organism evidence="3 4">
    <name type="scientific">Marinactinospora thermotolerans DSM 45154</name>
    <dbReference type="NCBI Taxonomy" id="1122192"/>
    <lineage>
        <taxon>Bacteria</taxon>
        <taxon>Bacillati</taxon>
        <taxon>Actinomycetota</taxon>
        <taxon>Actinomycetes</taxon>
        <taxon>Streptosporangiales</taxon>
        <taxon>Nocardiopsidaceae</taxon>
        <taxon>Marinactinospora</taxon>
    </lineage>
</organism>
<evidence type="ECO:0000256" key="1">
    <source>
        <dbReference type="ARBA" id="ARBA00022679"/>
    </source>
</evidence>
<evidence type="ECO:0000313" key="4">
    <source>
        <dbReference type="Proteomes" id="UP000190637"/>
    </source>
</evidence>
<dbReference type="Proteomes" id="UP000190637">
    <property type="component" value="Unassembled WGS sequence"/>
</dbReference>
<dbReference type="RefSeq" id="WP_078764145.1">
    <property type="nucleotide sequence ID" value="NZ_FUWS01000022.1"/>
</dbReference>
<sequence>MKIAFLIANVYGMGGTIRATTNLANGLIRRHEVEIVSMARGASEPFFRIDPQVRLRDLTHGRGWKERPEPDAETQRLETLPAEHVPPDEAARDTVFNALSERALRDYLANTDADVVVATRPGLNSLLALFGTGKYVRIGQEHLNLGQQPKDVLAHIRDLHVRLDGLTVLTDSDRRDYARFLGRPESDPWLFTMPNAMPEGPYARSRLTNPIIAAAGRLIPVKQYPKLVRAFAAVAEKHPDWQLRIYGSGQDAARIRSTITEHGLNNHVVLMGRAAQTAAEFAKASIVVCSSKQEGLSMVILEGFAVGVPVVSFDCPHGPRELIDHERTGLLVADQDVDALAAGMLRLVEDEEERRRMGAAAVETARRYHVETIVERWETYLAPLLARTAKRSGLRRFLPW</sequence>
<reference evidence="3 4" key="1">
    <citation type="submission" date="2017-02" db="EMBL/GenBank/DDBJ databases">
        <authorList>
            <person name="Peterson S.W."/>
        </authorList>
    </citation>
    <scope>NUCLEOTIDE SEQUENCE [LARGE SCALE GENOMIC DNA]</scope>
    <source>
        <strain evidence="3 4">DSM 45154</strain>
    </source>
</reference>
<protein>
    <submittedName>
        <fullName evidence="3">Glycosyltransferase involved in cell wall bisynthesis</fullName>
    </submittedName>
</protein>
<keyword evidence="4" id="KW-1185">Reference proteome</keyword>